<dbReference type="GO" id="GO:0005886">
    <property type="term" value="C:plasma membrane"/>
    <property type="evidence" value="ECO:0007669"/>
    <property type="project" value="UniProtKB-SubCell"/>
</dbReference>
<keyword evidence="23" id="KW-1185">Reference proteome</keyword>
<dbReference type="PROSITE" id="PS50049">
    <property type="entry name" value="THD_2"/>
    <property type="match status" value="1"/>
</dbReference>
<dbReference type="InterPro" id="IPR017355">
    <property type="entry name" value="TNF_ligand_10/11"/>
</dbReference>
<evidence type="ECO:0000313" key="22">
    <source>
        <dbReference type="Ensembl" id="ENSDARP00000148431"/>
    </source>
</evidence>
<dbReference type="RefSeq" id="XP_073796354.1">
    <property type="nucleotide sequence ID" value="XM_073940253.1"/>
</dbReference>
<accession>A0A2R8QAD8</accession>
<evidence type="ECO:0000256" key="16">
    <source>
        <dbReference type="ARBA" id="ARBA00063957"/>
    </source>
</evidence>
<evidence type="ECO:0000256" key="10">
    <source>
        <dbReference type="ARBA" id="ARBA00022723"/>
    </source>
</evidence>
<dbReference type="GO" id="GO:0006915">
    <property type="term" value="P:apoptotic process"/>
    <property type="evidence" value="ECO:0007669"/>
    <property type="project" value="UniProtKB-KW"/>
</dbReference>
<dbReference type="Pfam" id="PF00229">
    <property type="entry name" value="TNF"/>
    <property type="match status" value="1"/>
</dbReference>
<dbReference type="SMART" id="SM00207">
    <property type="entry name" value="TNF"/>
    <property type="match status" value="1"/>
</dbReference>
<reference evidence="24" key="2">
    <citation type="journal article" date="2006" name="Vet. Immunol. Immunopathol.">
        <title>Characterization and expression analysis of TNF-related apoptosis inducing ligand (TRAIL) in grass carp Ctenopharyngodon idella.</title>
        <authorList>
            <person name="Chang M.X."/>
            <person name="Nie P."/>
            <person name="Xie H.X."/>
            <person name="Wang G.L."/>
            <person name="Gao Y."/>
        </authorList>
    </citation>
    <scope>NUCLEOTIDE SEQUENCE</scope>
    <source>
        <strain evidence="24">Tuebingen</strain>
    </source>
</reference>
<keyword evidence="6" id="KW-0964">Secreted</keyword>
<reference evidence="24" key="3">
    <citation type="journal article" date="2011" name="Dev. Comp. Immunol.">
        <title>Origin and evolution of TNF and TNF receptor superfamilies.</title>
        <authorList>
            <person name="Wiens G.D."/>
            <person name="Glenney G.W."/>
        </authorList>
    </citation>
    <scope>NUCLEOTIDE SEQUENCE</scope>
    <source>
        <strain evidence="24">Tuebingen</strain>
    </source>
</reference>
<feature type="region of interest" description="Disordered" evidence="20">
    <location>
        <begin position="103"/>
        <end position="135"/>
    </location>
</feature>
<dbReference type="InterPro" id="IPR021184">
    <property type="entry name" value="TNF_CS"/>
</dbReference>
<dbReference type="PANTHER" id="PTHR11471:SF27">
    <property type="entry name" value="TUMOR NECROSIS FACTOR LIGAND SUPERFAMILY MEMBER 10"/>
    <property type="match status" value="1"/>
</dbReference>
<sequence>MVSMTSSHTMQYIGLLLLAAILLQTIAVAVTFIYFSNVLSTMKETFSKSSVSCLMRANLRTIKGQELNGAEGKDDPCWQVTQQLHFLIEKSMSSRYQKEITSAVKDQEDSSRPKIAAHVTGSYTPESEKDGAGLPNRKVYGQKIQSWESEKGLAFLQNVELSDGELVVPQAGLYYIYSQTYFRHTLIEEDESAREDEYGSMGESVRGKPMLQYVYKKVSSYQVPILLMKNARTTCWSRDSEYGLYSIYQAGLFQLGSGDRVFVTVSNVSTIDMDEKSSFFGAFLVS</sequence>
<evidence type="ECO:0000256" key="17">
    <source>
        <dbReference type="ARBA" id="ARBA00074586"/>
    </source>
</evidence>
<evidence type="ECO:0000256" key="4">
    <source>
        <dbReference type="ARBA" id="ARBA00022475"/>
    </source>
</evidence>
<keyword evidence="11 19" id="KW-0862">Zinc</keyword>
<dbReference type="SUPFAM" id="SSF49842">
    <property type="entry name" value="TNF-like"/>
    <property type="match status" value="1"/>
</dbReference>
<reference evidence="24" key="8">
    <citation type="journal article" date="2017" name="Arterioscler. Thromb. Vasc. Biol.">
        <title>Zebrafish Model for Functional Screening of Flow-Responsive Genes.</title>
        <authorList>
            <person name="Serbanovic-Canic J."/>
            <person name="de Luca A."/>
            <person name="Warboys C."/>
            <person name="Ferreira P.F."/>
            <person name="Luong L.A."/>
            <person name="Hsiao S."/>
            <person name="Gauci I."/>
            <person name="Mahmoud M."/>
            <person name="Feng S."/>
            <person name="Souilhol C."/>
            <person name="Bowden N."/>
            <person name="Ashton J.P."/>
            <person name="Walczak H."/>
            <person name="Firmin D."/>
            <person name="Krams R."/>
            <person name="Mason J.C."/>
            <person name="Haskard D.O."/>
            <person name="Sherwin S."/>
            <person name="Ridger V."/>
            <person name="Chico T.J."/>
            <person name="Evans P.C."/>
        </authorList>
    </citation>
    <scope>NUCLEOTIDE SEQUENCE</scope>
    <source>
        <strain evidence="24">Tuebingen</strain>
    </source>
</reference>
<dbReference type="AGR" id="ZFIN:ZDB-GENE-040718-335"/>
<feature type="binding site" evidence="19">
    <location>
        <position position="235"/>
    </location>
    <ligand>
        <name>Zn(2+)</name>
        <dbReference type="ChEBI" id="CHEBI:29105"/>
        <note>ligand shared between all trimeric partners</note>
    </ligand>
</feature>
<dbReference type="GO" id="GO:2001238">
    <property type="term" value="P:positive regulation of extrinsic apoptotic signaling pathway"/>
    <property type="evidence" value="ECO:0007669"/>
    <property type="project" value="UniProtKB-ARBA"/>
</dbReference>
<evidence type="ECO:0000256" key="5">
    <source>
        <dbReference type="ARBA" id="ARBA00022514"/>
    </source>
</evidence>
<evidence type="ECO:0000256" key="8">
    <source>
        <dbReference type="ARBA" id="ARBA00022692"/>
    </source>
</evidence>
<dbReference type="GO" id="GO:0006955">
    <property type="term" value="P:immune response"/>
    <property type="evidence" value="ECO:0007669"/>
    <property type="project" value="InterPro"/>
</dbReference>
<evidence type="ECO:0000256" key="20">
    <source>
        <dbReference type="SAM" id="MobiDB-lite"/>
    </source>
</evidence>
<dbReference type="CDD" id="cd00184">
    <property type="entry name" value="TNF"/>
    <property type="match status" value="1"/>
</dbReference>
<keyword evidence="5" id="KW-0202">Cytokine</keyword>
<dbReference type="Bgee" id="ENSDARG00000057241">
    <property type="expression patterns" value="Expressed in spleen and 25 other cell types or tissues"/>
</dbReference>
<dbReference type="Gene3D" id="2.60.120.40">
    <property type="match status" value="1"/>
</dbReference>
<dbReference type="Ensembl" id="ENSDART00000192288.1">
    <property type="protein sequence ID" value="ENSDARP00000148431.1"/>
    <property type="gene ID" value="ENSDARG00000057241.4"/>
</dbReference>
<evidence type="ECO:0000256" key="19">
    <source>
        <dbReference type="PIRSR" id="PIRSR038013-50"/>
    </source>
</evidence>
<evidence type="ECO:0000256" key="14">
    <source>
        <dbReference type="ARBA" id="ARBA00023136"/>
    </source>
</evidence>
<dbReference type="GO" id="GO:0005164">
    <property type="term" value="F:tumor necrosis factor receptor binding"/>
    <property type="evidence" value="ECO:0007669"/>
    <property type="project" value="InterPro"/>
</dbReference>
<reference evidence="22" key="9">
    <citation type="submission" date="2018-04" db="UniProtKB">
        <authorList>
            <consortium name="Ensembl"/>
        </authorList>
    </citation>
    <scope>IDENTIFICATION</scope>
    <source>
        <strain evidence="22">Tuebingen</strain>
    </source>
</reference>
<evidence type="ECO:0000256" key="2">
    <source>
        <dbReference type="ARBA" id="ARBA00004613"/>
    </source>
</evidence>
<dbReference type="GeneID" id="436866"/>
<evidence type="ECO:0000256" key="9">
    <source>
        <dbReference type="ARBA" id="ARBA00022703"/>
    </source>
</evidence>
<dbReference type="AlphaFoldDB" id="A0A2R8QAD8"/>
<feature type="domain" description="THD" evidence="21">
    <location>
        <begin position="115"/>
        <end position="285"/>
    </location>
</feature>
<evidence type="ECO:0000313" key="23">
    <source>
        <dbReference type="Proteomes" id="UP000000437"/>
    </source>
</evidence>
<dbReference type="ZFIN" id="ZDB-GENE-040718-335">
    <property type="gene designation" value="tnfsf10"/>
</dbReference>
<dbReference type="KEGG" id="dre:436866"/>
<dbReference type="InterPro" id="IPR006052">
    <property type="entry name" value="TNF_dom"/>
</dbReference>
<dbReference type="GO" id="GO:0005125">
    <property type="term" value="F:cytokine activity"/>
    <property type="evidence" value="ECO:0007669"/>
    <property type="project" value="UniProtKB-KW"/>
</dbReference>
<keyword evidence="14" id="KW-0472">Membrane</keyword>
<dbReference type="GeneTree" id="ENSGT01130000278318"/>
<evidence type="ECO:0000256" key="12">
    <source>
        <dbReference type="ARBA" id="ARBA00022968"/>
    </source>
</evidence>
<evidence type="ECO:0000313" key="25">
    <source>
        <dbReference type="ZFIN" id="ZDB-GENE-040718-335"/>
    </source>
</evidence>
<evidence type="ECO:0000256" key="15">
    <source>
        <dbReference type="ARBA" id="ARBA00055277"/>
    </source>
</evidence>
<dbReference type="PIRSF" id="PIRSF038013">
    <property type="entry name" value="TNF10_TNF11"/>
    <property type="match status" value="1"/>
</dbReference>
<dbReference type="RefSeq" id="NP_001315456.1">
    <property type="nucleotide sequence ID" value="NM_001328527.1"/>
</dbReference>
<comment type="similarity">
    <text evidence="3">Belongs to the tumor necrosis factor family.</text>
</comment>
<keyword evidence="7" id="KW-0597">Phosphoprotein</keyword>
<name>A0A2R8QAD8_DANRE</name>
<comment type="function">
    <text evidence="15">Cytokine that binds to TNFRSF10A/TRAILR1, TNFRSF10B/TRAILR2, TNFRSF10C/TRAILR3, TNFRSF10D/TRAILR4 and possibly also to TNFRSF11B/OPG. Induces apoptosis. Its activity may be modulated by binding to the decoy receptors TNFRSF10C/TRAILR3, TNFRSF10D/TRAILR4 and TNFRSF11B/OPG that cannot induce apoptosis.</text>
</comment>
<evidence type="ECO:0000256" key="13">
    <source>
        <dbReference type="ARBA" id="ARBA00022989"/>
    </source>
</evidence>
<reference evidence="24" key="11">
    <citation type="journal article" date="2021" name="J. Appl. Toxicol.">
        <title>Effects of acetyl L-carnitine on zebrafish embryos: Phenotypic and gene expression studies.</title>
        <authorList>
            <person name="Gu Q."/>
            <person name="Ali S.F."/>
            <person name="Kanungo J."/>
        </authorList>
    </citation>
    <scope>NUCLEOTIDE SEQUENCE</scope>
    <source>
        <strain evidence="24">Tuebingen</strain>
    </source>
</reference>
<dbReference type="GO" id="GO:0005615">
    <property type="term" value="C:extracellular space"/>
    <property type="evidence" value="ECO:0007669"/>
    <property type="project" value="UniProtKB-KW"/>
</dbReference>
<dbReference type="GO" id="GO:0046872">
    <property type="term" value="F:metal ion binding"/>
    <property type="evidence" value="ECO:0007669"/>
    <property type="project" value="UniProtKB-KW"/>
</dbReference>
<reference evidence="24" key="7">
    <citation type="journal article" date="2016" name="BMC Genomics">
        <title>Gene evolution and gene expression after whole genome duplication in fish: the PhyloFish database.</title>
        <authorList>
            <person name="Pasquier J."/>
            <person name="Cabau C."/>
            <person name="Nguyen T."/>
            <person name="Jouanno E."/>
            <person name="Severac D."/>
            <person name="Braasch I."/>
            <person name="Journot L."/>
            <person name="Pontarotti P."/>
            <person name="Klopp C."/>
            <person name="Postlethwait J.H."/>
            <person name="Guiguen Y."/>
            <person name="Bobe J."/>
        </authorList>
    </citation>
    <scope>NUCLEOTIDE SEQUENCE</scope>
    <source>
        <strain evidence="24">Tuebingen</strain>
    </source>
</reference>
<organism evidence="22">
    <name type="scientific">Danio rerio</name>
    <name type="common">Zebrafish</name>
    <name type="synonym">Brachydanio rerio</name>
    <dbReference type="NCBI Taxonomy" id="7955"/>
    <lineage>
        <taxon>Eukaryota</taxon>
        <taxon>Metazoa</taxon>
        <taxon>Chordata</taxon>
        <taxon>Craniata</taxon>
        <taxon>Vertebrata</taxon>
        <taxon>Euteleostomi</taxon>
        <taxon>Actinopterygii</taxon>
        <taxon>Neopterygii</taxon>
        <taxon>Teleostei</taxon>
        <taxon>Ostariophysi</taxon>
        <taxon>Cypriniformes</taxon>
        <taxon>Danionidae</taxon>
        <taxon>Danioninae</taxon>
        <taxon>Danio</taxon>
    </lineage>
</organism>
<keyword evidence="13" id="KW-1133">Transmembrane helix</keyword>
<keyword evidence="9" id="KW-0053">Apoptosis</keyword>
<evidence type="ECO:0000256" key="3">
    <source>
        <dbReference type="ARBA" id="ARBA00008670"/>
    </source>
</evidence>
<evidence type="ECO:0000256" key="11">
    <source>
        <dbReference type="ARBA" id="ARBA00022833"/>
    </source>
</evidence>
<accession>A0A8M1P9A9</accession>
<reference evidence="22 23" key="4">
    <citation type="journal article" date="2013" name="Nature">
        <title>The zebrafish reference genome sequence and its relationship to the human genome.</title>
        <authorList>
            <consortium name="Genome Reference Consortium Zebrafish"/>
            <person name="Howe K."/>
            <person name="Clark M.D."/>
            <person name="Torroja C.F."/>
            <person name="Torrance J."/>
            <person name="Berthelot C."/>
            <person name="Muffato M."/>
            <person name="Collins J.E."/>
            <person name="Humphray S."/>
            <person name="McLaren K."/>
            <person name="Matthews L."/>
            <person name="McLaren S."/>
            <person name="Sealy I."/>
            <person name="Caccamo M."/>
            <person name="Churcher C."/>
            <person name="Scott C."/>
            <person name="Barrett J.C."/>
            <person name="Koch R."/>
            <person name="Rauch G.J."/>
            <person name="White S."/>
            <person name="Chow W."/>
            <person name="Kilian B."/>
            <person name="Quintais L.T."/>
            <person name="Guerra-Assuncao J.A."/>
            <person name="Zhou Y."/>
            <person name="Gu Y."/>
            <person name="Yen J."/>
            <person name="Vogel J.H."/>
            <person name="Eyre T."/>
            <person name="Redmond S."/>
            <person name="Banerjee R."/>
            <person name="Chi J."/>
            <person name="Fu B."/>
            <person name="Langley E."/>
            <person name="Maguire S.F."/>
            <person name="Laird G.K."/>
            <person name="Lloyd D."/>
            <person name="Kenyon E."/>
            <person name="Donaldson S."/>
            <person name="Sehra H."/>
            <person name="Almeida-King J."/>
            <person name="Loveland J."/>
            <person name="Trevanion S."/>
            <person name="Jones M."/>
            <person name="Quail M."/>
            <person name="Willey D."/>
            <person name="Hunt A."/>
            <person name="Burton J."/>
            <person name="Sims S."/>
            <person name="McLay K."/>
            <person name="Plumb B."/>
            <person name="Davis J."/>
            <person name="Clee C."/>
            <person name="Oliver K."/>
            <person name="Clark R."/>
            <person name="Riddle C."/>
            <person name="Elliot D."/>
            <person name="Eliott D."/>
            <person name="Threadgold G."/>
            <person name="Harden G."/>
            <person name="Ware D."/>
            <person name="Begum S."/>
            <person name="Mortimore B."/>
            <person name="Mortimer B."/>
            <person name="Kerry G."/>
            <person name="Heath P."/>
            <person name="Phillimore B."/>
            <person name="Tracey A."/>
            <person name="Corby N."/>
            <person name="Dunn M."/>
            <person name="Johnson C."/>
            <person name="Wood J."/>
            <person name="Clark S."/>
            <person name="Pelan S."/>
            <person name="Griffiths G."/>
            <person name="Smith M."/>
            <person name="Glithero R."/>
            <person name="Howden P."/>
            <person name="Barker N."/>
            <person name="Lloyd C."/>
            <person name="Stevens C."/>
            <person name="Harley J."/>
            <person name="Holt K."/>
            <person name="Panagiotidis G."/>
            <person name="Lovell J."/>
            <person name="Beasley H."/>
            <person name="Henderson C."/>
            <person name="Gordon D."/>
            <person name="Auger K."/>
            <person name="Wright D."/>
            <person name="Collins J."/>
            <person name="Raisen C."/>
            <person name="Dyer L."/>
            <person name="Leung K."/>
            <person name="Robertson L."/>
            <person name="Ambridge K."/>
            <person name="Leongamornlert D."/>
            <person name="McGuire S."/>
            <person name="Gilderthorp R."/>
            <person name="Griffiths C."/>
            <person name="Manthravadi D."/>
            <person name="Nichol S."/>
            <person name="Barker G."/>
            <person name="Whitehead S."/>
            <person name="Kay M."/>
            <person name="Brown J."/>
            <person name="Murnane C."/>
            <person name="Gray E."/>
            <person name="Humphries M."/>
            <person name="Sycamore N."/>
            <person name="Barker D."/>
            <person name="Saunders D."/>
            <person name="Wallis J."/>
            <person name="Babbage A."/>
            <person name="Hammond S."/>
            <person name="Mashreghi-Mohammadi M."/>
            <person name="Barr L."/>
            <person name="Martin S."/>
            <person name="Wray P."/>
            <person name="Ellington A."/>
            <person name="Matthews N."/>
            <person name="Ellwood M."/>
            <person name="Woodmansey R."/>
            <person name="Clark G."/>
            <person name="Cooper J."/>
            <person name="Cooper J."/>
            <person name="Tromans A."/>
            <person name="Grafham D."/>
            <person name="Skuce C."/>
            <person name="Pandian R."/>
            <person name="Andrews R."/>
            <person name="Harrison E."/>
            <person name="Kimberley A."/>
            <person name="Garnett J."/>
            <person name="Fosker N."/>
            <person name="Hall R."/>
            <person name="Garner P."/>
            <person name="Kelly D."/>
            <person name="Bird C."/>
            <person name="Palmer S."/>
            <person name="Gehring I."/>
            <person name="Berger A."/>
            <person name="Dooley C.M."/>
            <person name="Ersan-Urun Z."/>
            <person name="Eser C."/>
            <person name="Geiger H."/>
            <person name="Geisler M."/>
            <person name="Karotki L."/>
            <person name="Kirn A."/>
            <person name="Konantz J."/>
            <person name="Konantz M."/>
            <person name="Oberlander M."/>
            <person name="Rudolph-Geiger S."/>
            <person name="Teucke M."/>
            <person name="Lanz C."/>
            <person name="Raddatz G."/>
            <person name="Osoegawa K."/>
            <person name="Zhu B."/>
            <person name="Rapp A."/>
            <person name="Widaa S."/>
            <person name="Langford C."/>
            <person name="Yang F."/>
            <person name="Schuster S.C."/>
            <person name="Carter N.P."/>
            <person name="Harrow J."/>
            <person name="Ning Z."/>
            <person name="Herrero J."/>
            <person name="Searle S.M."/>
            <person name="Enright A."/>
            <person name="Geisler R."/>
            <person name="Plasterk R.H."/>
            <person name="Lee C."/>
            <person name="Westerfield M."/>
            <person name="de Jong P.J."/>
            <person name="Zon L.I."/>
            <person name="Postlethwait J.H."/>
            <person name="Nusslein-Volhard C."/>
            <person name="Hubbard T.J."/>
            <person name="Roest Crollius H."/>
            <person name="Rogers J."/>
            <person name="Stemple D.L."/>
        </authorList>
    </citation>
    <scope>NUCLEOTIDE SEQUENCE [LARGE SCALE GENOMIC DNA]</scope>
    <source>
        <strain evidence="22">Tuebingen</strain>
    </source>
</reference>
<dbReference type="Proteomes" id="UP000000437">
    <property type="component" value="Chromosome 24"/>
</dbReference>
<comment type="subcellular location">
    <subcellularLocation>
        <location evidence="1">Cell membrane</location>
        <topology evidence="1">Single-pass type II membrane protein</topology>
    </subcellularLocation>
    <subcellularLocation>
        <location evidence="2">Secreted</location>
    </subcellularLocation>
</comment>
<reference evidence="24" key="10">
    <citation type="journal article" date="2019" name="Toxicol. Appl. Pharmacol.">
        <title>Gene expression profiles in brain of male juvenile zebrafish (Danio rerio) treated with triclosan.</title>
        <authorList>
            <person name="Wang F."/>
            <person name="Wang R."/>
            <person name="Liu F."/>
            <person name="Chen W."/>
        </authorList>
    </citation>
    <scope>NUCLEOTIDE SEQUENCE</scope>
    <source>
        <strain evidence="24">Tuebingen</strain>
    </source>
</reference>
<evidence type="ECO:0000313" key="24">
    <source>
        <dbReference type="RefSeq" id="NP_001315456.1"/>
    </source>
</evidence>
<reference evidence="24" key="1">
    <citation type="journal article" date="2006" name="Cell Death Differ.">
        <title>Delineation of the cell-extrinsic apoptosis pathway in the zebrafish.</title>
        <authorList>
            <person name="Eimon P.M."/>
            <person name="Kratz E."/>
            <person name="Varfolomeev E."/>
            <person name="Hymowitz S.G."/>
            <person name="Stern H."/>
            <person name="Zha J."/>
            <person name="Ashkenazi A."/>
        </authorList>
    </citation>
    <scope>NUCLEOTIDE SEQUENCE</scope>
    <source>
        <strain evidence="24">Tuebingen</strain>
    </source>
</reference>
<keyword evidence="8" id="KW-0812">Transmembrane</keyword>
<keyword evidence="4" id="KW-1003">Cell membrane</keyword>
<dbReference type="PROSITE" id="PS00251">
    <property type="entry name" value="THD_1"/>
    <property type="match status" value="1"/>
</dbReference>
<reference evidence="24" key="5">
    <citation type="journal article" date="2013" name="PLoS ONE">
        <title>Selection of reliable biomarkers from PCR array analyses using relative distance computational model: methodology and proof-of-concept study.</title>
        <authorList>
            <person name="Liu C."/>
            <person name="Xu H."/>
            <person name="Lam S.H."/>
            <person name="Gong Z."/>
        </authorList>
    </citation>
    <scope>NUCLEOTIDE SEQUENCE</scope>
    <source>
        <strain evidence="24">Tuebingen</strain>
    </source>
</reference>
<evidence type="ECO:0000256" key="1">
    <source>
        <dbReference type="ARBA" id="ARBA00004401"/>
    </source>
</evidence>
<evidence type="ECO:0000259" key="21">
    <source>
        <dbReference type="PROSITE" id="PS50049"/>
    </source>
</evidence>
<dbReference type="ExpressionAtlas" id="A0A2R8QAD8">
    <property type="expression patterns" value="baseline and differential"/>
</dbReference>
<keyword evidence="10 19" id="KW-0479">Metal-binding</keyword>
<reference evidence="24" key="13">
    <citation type="submission" date="2025-04" db="UniProtKB">
        <authorList>
            <consortium name="RefSeq"/>
        </authorList>
    </citation>
    <scope>IDENTIFICATION</scope>
    <source>
        <strain evidence="24">Tuebingen</strain>
    </source>
</reference>
<reference evidence="24" key="12">
    <citation type="journal article" date="2022" name="Dev. Comp. Immunol.">
        <title>Structures, evolutionary relationships and expression profiles of the tumour necrosis factor superfamily and their receptors in black rockfish (Sebastes schlegelii).</title>
        <authorList>
            <person name="Cao M."/>
            <person name="Wang N."/>
            <person name="Yan X."/>
            <person name="Yang N."/>
            <person name="Fu Q."/>
            <person name="Zhang X."/>
            <person name="Zhang Y."/>
            <person name="Li C."/>
        </authorList>
    </citation>
    <scope>NUCLEOTIDE SEQUENCE</scope>
    <source>
        <strain evidence="24">Tuebingen</strain>
    </source>
</reference>
<evidence type="ECO:0000256" key="6">
    <source>
        <dbReference type="ARBA" id="ARBA00022525"/>
    </source>
</evidence>
<gene>
    <name evidence="22 24 25" type="primary">tnfsf10</name>
    <name evidence="24" type="synonym">tnfsf10l2</name>
    <name evidence="24" type="synonym">zgc:92320</name>
</gene>
<proteinExistence type="inferred from homology"/>
<dbReference type="FunFam" id="2.60.120.40:FF:000014">
    <property type="entry name" value="Tumor necrosis factor ligand superfamily member"/>
    <property type="match status" value="1"/>
</dbReference>
<dbReference type="EMBL" id="CR376848">
    <property type="status" value="NOT_ANNOTATED_CDS"/>
    <property type="molecule type" value="Genomic_DNA"/>
</dbReference>
<comment type="subunit">
    <text evidence="16">Homotrimer. One TNFSF10 homotrimer interacts with three TNFSF10A mononers. One TNFSF10 homotrimer interacts with three TNFSF10B mononers.</text>
</comment>
<dbReference type="OrthoDB" id="9446605at2759"/>
<keyword evidence="12" id="KW-0735">Signal-anchor</keyword>
<dbReference type="InterPro" id="IPR008983">
    <property type="entry name" value="Tumour_necrosis_fac-like_dom"/>
</dbReference>
<dbReference type="CTD" id="8743"/>
<dbReference type="PANTHER" id="PTHR11471">
    <property type="entry name" value="TUMOR NECROSIS FACTOR FAMILY MEMBER"/>
    <property type="match status" value="1"/>
</dbReference>
<reference evidence="24" key="6">
    <citation type="journal article" date="2014" name="J. Immunol.">
        <title>Contrasted innate responses to two viruses in zebrafish: insights into the ancestral repertoire of vertebrate IFN-stimulated genes.</title>
        <authorList>
            <person name="Briolat V."/>
            <person name="Jouneau L."/>
            <person name="Carvalho R."/>
            <person name="Palha N."/>
            <person name="Langevin C."/>
            <person name="Herbomel P."/>
            <person name="Schwartz O."/>
            <person name="Spaink H.P."/>
            <person name="Levraud J.P."/>
            <person name="Boudinot P."/>
        </authorList>
    </citation>
    <scope>NUCLEOTIDE SEQUENCE</scope>
    <source>
        <strain evidence="24">Tuebingen</strain>
    </source>
</reference>
<evidence type="ECO:0000256" key="18">
    <source>
        <dbReference type="ARBA" id="ARBA00083215"/>
    </source>
</evidence>
<evidence type="ECO:0000256" key="7">
    <source>
        <dbReference type="ARBA" id="ARBA00022553"/>
    </source>
</evidence>
<protein>
    <recommendedName>
        <fullName evidence="17">Tumor necrosis factor ligand superfamily member 10</fullName>
    </recommendedName>
    <alternativeName>
        <fullName evidence="18">TNF-related apoptosis-inducing ligand</fullName>
    </alternativeName>
</protein>